<dbReference type="STRING" id="930992.A0A0C9ZJH6"/>
<dbReference type="PROSITE" id="PS00028">
    <property type="entry name" value="ZINC_FINGER_C2H2_1"/>
    <property type="match status" value="1"/>
</dbReference>
<keyword evidence="2" id="KW-0479">Metal-binding</keyword>
<evidence type="ECO:0000256" key="3">
    <source>
        <dbReference type="ARBA" id="ARBA00022737"/>
    </source>
</evidence>
<keyword evidence="4 7" id="KW-0863">Zinc-finger</keyword>
<dbReference type="GO" id="GO:0008270">
    <property type="term" value="F:zinc ion binding"/>
    <property type="evidence" value="ECO:0007669"/>
    <property type="project" value="UniProtKB-KW"/>
</dbReference>
<dbReference type="HOGENOM" id="CLU_1620168_0_0_1"/>
<dbReference type="InParanoid" id="A0A0C9ZJH6"/>
<reference evidence="10" key="2">
    <citation type="submission" date="2015-01" db="EMBL/GenBank/DDBJ databases">
        <title>Evolutionary Origins and Diversification of the Mycorrhizal Mutualists.</title>
        <authorList>
            <consortium name="DOE Joint Genome Institute"/>
            <consortium name="Mycorrhizal Genomics Consortium"/>
            <person name="Kohler A."/>
            <person name="Kuo A."/>
            <person name="Nagy L.G."/>
            <person name="Floudas D."/>
            <person name="Copeland A."/>
            <person name="Barry K.W."/>
            <person name="Cichocki N."/>
            <person name="Veneault-Fourrey C."/>
            <person name="LaButti K."/>
            <person name="Lindquist E.A."/>
            <person name="Lipzen A."/>
            <person name="Lundell T."/>
            <person name="Morin E."/>
            <person name="Murat C."/>
            <person name="Riley R."/>
            <person name="Ohm R."/>
            <person name="Sun H."/>
            <person name="Tunlid A."/>
            <person name="Henrissat B."/>
            <person name="Grigoriev I.V."/>
            <person name="Hibbett D.S."/>
            <person name="Martin F."/>
        </authorList>
    </citation>
    <scope>NUCLEOTIDE SEQUENCE [LARGE SCALE GENOMIC DNA]</scope>
    <source>
        <strain evidence="10">UH-Slu-Lm8-n1</strain>
    </source>
</reference>
<dbReference type="OrthoDB" id="654211at2759"/>
<dbReference type="Pfam" id="PF00096">
    <property type="entry name" value="zf-C2H2"/>
    <property type="match status" value="1"/>
</dbReference>
<reference evidence="9 10" key="1">
    <citation type="submission" date="2014-04" db="EMBL/GenBank/DDBJ databases">
        <authorList>
            <consortium name="DOE Joint Genome Institute"/>
            <person name="Kuo A."/>
            <person name="Ruytinx J."/>
            <person name="Rineau F."/>
            <person name="Colpaert J."/>
            <person name="Kohler A."/>
            <person name="Nagy L.G."/>
            <person name="Floudas D."/>
            <person name="Copeland A."/>
            <person name="Barry K.W."/>
            <person name="Cichocki N."/>
            <person name="Veneault-Fourrey C."/>
            <person name="LaButti K."/>
            <person name="Lindquist E.A."/>
            <person name="Lipzen A."/>
            <person name="Lundell T."/>
            <person name="Morin E."/>
            <person name="Murat C."/>
            <person name="Sun H."/>
            <person name="Tunlid A."/>
            <person name="Henrissat B."/>
            <person name="Grigoriev I.V."/>
            <person name="Hibbett D.S."/>
            <person name="Martin F."/>
            <person name="Nordberg H.P."/>
            <person name="Cantor M.N."/>
            <person name="Hua S.X."/>
        </authorList>
    </citation>
    <scope>NUCLEOTIDE SEQUENCE [LARGE SCALE GENOMIC DNA]</scope>
    <source>
        <strain evidence="9 10">UH-Slu-Lm8-n1</strain>
    </source>
</reference>
<name>A0A0C9ZJH6_9AGAM</name>
<evidence type="ECO:0000313" key="10">
    <source>
        <dbReference type="Proteomes" id="UP000054485"/>
    </source>
</evidence>
<evidence type="ECO:0000256" key="5">
    <source>
        <dbReference type="ARBA" id="ARBA00022833"/>
    </source>
</evidence>
<keyword evidence="6" id="KW-0539">Nucleus</keyword>
<dbReference type="EMBL" id="KN835441">
    <property type="protein sequence ID" value="KIK37595.1"/>
    <property type="molecule type" value="Genomic_DNA"/>
</dbReference>
<evidence type="ECO:0000256" key="6">
    <source>
        <dbReference type="ARBA" id="ARBA00023242"/>
    </source>
</evidence>
<dbReference type="Gene3D" id="3.30.160.60">
    <property type="entry name" value="Classic Zinc Finger"/>
    <property type="match status" value="1"/>
</dbReference>
<dbReference type="PANTHER" id="PTHR24406">
    <property type="entry name" value="TRANSCRIPTIONAL REPRESSOR CTCFL-RELATED"/>
    <property type="match status" value="1"/>
</dbReference>
<evidence type="ECO:0000256" key="2">
    <source>
        <dbReference type="ARBA" id="ARBA00022723"/>
    </source>
</evidence>
<dbReference type="GO" id="GO:0005634">
    <property type="term" value="C:nucleus"/>
    <property type="evidence" value="ECO:0007669"/>
    <property type="project" value="UniProtKB-SubCell"/>
</dbReference>
<dbReference type="InterPro" id="IPR013087">
    <property type="entry name" value="Znf_C2H2_type"/>
</dbReference>
<dbReference type="Proteomes" id="UP000054485">
    <property type="component" value="Unassembled WGS sequence"/>
</dbReference>
<dbReference type="PROSITE" id="PS50157">
    <property type="entry name" value="ZINC_FINGER_C2H2_2"/>
    <property type="match status" value="1"/>
</dbReference>
<evidence type="ECO:0000256" key="7">
    <source>
        <dbReference type="PROSITE-ProRule" id="PRU00042"/>
    </source>
</evidence>
<dbReference type="InterPro" id="IPR050888">
    <property type="entry name" value="ZnF_C2H2-type_TF"/>
</dbReference>
<dbReference type="SMART" id="SM00355">
    <property type="entry name" value="ZnF_C2H2"/>
    <property type="match status" value="3"/>
</dbReference>
<feature type="domain" description="C2H2-type" evidence="8">
    <location>
        <begin position="11"/>
        <end position="38"/>
    </location>
</feature>
<dbReference type="AlphaFoldDB" id="A0A0C9ZJH6"/>
<evidence type="ECO:0000256" key="4">
    <source>
        <dbReference type="ARBA" id="ARBA00022771"/>
    </source>
</evidence>
<gene>
    <name evidence="9" type="ORF">CY34DRAFT_15603</name>
</gene>
<dbReference type="SUPFAM" id="SSF57667">
    <property type="entry name" value="beta-beta-alpha zinc fingers"/>
    <property type="match status" value="1"/>
</dbReference>
<evidence type="ECO:0000259" key="8">
    <source>
        <dbReference type="PROSITE" id="PS50157"/>
    </source>
</evidence>
<evidence type="ECO:0000313" key="9">
    <source>
        <dbReference type="EMBL" id="KIK37595.1"/>
    </source>
</evidence>
<keyword evidence="3" id="KW-0677">Repeat</keyword>
<dbReference type="InterPro" id="IPR036236">
    <property type="entry name" value="Znf_C2H2_sf"/>
</dbReference>
<sequence>MPAVRDNPTHVNCPICNKPICRKKDLDRHVRTHNKDNDAPMHACPYTGCTFKTIQKANLQMHIGKHTGDLSHRCPECPFATNYQASLITHRKRFHDYKPTARRYLSGRAAQMSAADLVPCDAAESSHSGNAEFLDEFGEVTWEKLFPPEIYGEAFAAPHPHPHA</sequence>
<keyword evidence="5" id="KW-0862">Zinc</keyword>
<keyword evidence="10" id="KW-1185">Reference proteome</keyword>
<proteinExistence type="predicted"/>
<protein>
    <recommendedName>
        <fullName evidence="8">C2H2-type domain-containing protein</fullName>
    </recommendedName>
</protein>
<comment type="subcellular location">
    <subcellularLocation>
        <location evidence="1">Nucleus</location>
    </subcellularLocation>
</comment>
<organism evidence="9 10">
    <name type="scientific">Suillus luteus UH-Slu-Lm8-n1</name>
    <dbReference type="NCBI Taxonomy" id="930992"/>
    <lineage>
        <taxon>Eukaryota</taxon>
        <taxon>Fungi</taxon>
        <taxon>Dikarya</taxon>
        <taxon>Basidiomycota</taxon>
        <taxon>Agaricomycotina</taxon>
        <taxon>Agaricomycetes</taxon>
        <taxon>Agaricomycetidae</taxon>
        <taxon>Boletales</taxon>
        <taxon>Suillineae</taxon>
        <taxon>Suillaceae</taxon>
        <taxon>Suillus</taxon>
    </lineage>
</organism>
<evidence type="ECO:0000256" key="1">
    <source>
        <dbReference type="ARBA" id="ARBA00004123"/>
    </source>
</evidence>
<accession>A0A0C9ZJH6</accession>